<gene>
    <name evidence="3" type="ORF">BDA99DRAFT_509653</name>
</gene>
<dbReference type="Proteomes" id="UP001209540">
    <property type="component" value="Unassembled WGS sequence"/>
</dbReference>
<keyword evidence="2" id="KW-0175">Coiled coil</keyword>
<sequence>MPNNKRHTIKNIKNREEVHPYSRKARQLTRVHLRNHKLANKKEGRTTGNAKVERWLWFRFALDESQPCATKEQVHELIDMYLKRYDEELKQLEQERKKKGGHRKKVPRHDILTALKSSEESEYASGFELPDLLVEKNVRMLREWDGDVNGMPRIRQTLYRKSDAPTTTMITDTIEQEETKTKVTIPVMDVDMDTTTTST</sequence>
<evidence type="ECO:0000313" key="4">
    <source>
        <dbReference type="Proteomes" id="UP001209540"/>
    </source>
</evidence>
<dbReference type="EMBL" id="JAIXMP010000013">
    <property type="protein sequence ID" value="KAI9263232.1"/>
    <property type="molecule type" value="Genomic_DNA"/>
</dbReference>
<accession>A0AAD5PFM7</accession>
<dbReference type="InterPro" id="IPR038356">
    <property type="entry name" value="Tma16_sf"/>
</dbReference>
<comment type="similarity">
    <text evidence="1">Belongs to the TMA16 family.</text>
</comment>
<reference evidence="3" key="1">
    <citation type="journal article" date="2022" name="IScience">
        <title>Evolution of zygomycete secretomes and the origins of terrestrial fungal ecologies.</title>
        <authorList>
            <person name="Chang Y."/>
            <person name="Wang Y."/>
            <person name="Mondo S."/>
            <person name="Ahrendt S."/>
            <person name="Andreopoulos W."/>
            <person name="Barry K."/>
            <person name="Beard J."/>
            <person name="Benny G.L."/>
            <person name="Blankenship S."/>
            <person name="Bonito G."/>
            <person name="Cuomo C."/>
            <person name="Desiro A."/>
            <person name="Gervers K.A."/>
            <person name="Hundley H."/>
            <person name="Kuo A."/>
            <person name="LaButti K."/>
            <person name="Lang B.F."/>
            <person name="Lipzen A."/>
            <person name="O'Donnell K."/>
            <person name="Pangilinan J."/>
            <person name="Reynolds N."/>
            <person name="Sandor L."/>
            <person name="Smith M.E."/>
            <person name="Tsang A."/>
            <person name="Grigoriev I.V."/>
            <person name="Stajich J.E."/>
            <person name="Spatafora J.W."/>
        </authorList>
    </citation>
    <scope>NUCLEOTIDE SEQUENCE</scope>
    <source>
        <strain evidence="3">RSA 2281</strain>
    </source>
</reference>
<dbReference type="PANTHER" id="PTHR13349">
    <property type="entry name" value="TRANSLATION MACHINERY-ASSOCIATED PROTEIN 16"/>
    <property type="match status" value="1"/>
</dbReference>
<evidence type="ECO:0000256" key="2">
    <source>
        <dbReference type="SAM" id="Coils"/>
    </source>
</evidence>
<evidence type="ECO:0000313" key="3">
    <source>
        <dbReference type="EMBL" id="KAI9263232.1"/>
    </source>
</evidence>
<dbReference type="AlphaFoldDB" id="A0AAD5PFM7"/>
<evidence type="ECO:0008006" key="5">
    <source>
        <dbReference type="Google" id="ProtNLM"/>
    </source>
</evidence>
<feature type="coiled-coil region" evidence="2">
    <location>
        <begin position="75"/>
        <end position="102"/>
    </location>
</feature>
<dbReference type="InterPro" id="IPR021346">
    <property type="entry name" value="Tma16"/>
</dbReference>
<organism evidence="3 4">
    <name type="scientific">Phascolomyces articulosus</name>
    <dbReference type="NCBI Taxonomy" id="60185"/>
    <lineage>
        <taxon>Eukaryota</taxon>
        <taxon>Fungi</taxon>
        <taxon>Fungi incertae sedis</taxon>
        <taxon>Mucoromycota</taxon>
        <taxon>Mucoromycotina</taxon>
        <taxon>Mucoromycetes</taxon>
        <taxon>Mucorales</taxon>
        <taxon>Lichtheimiaceae</taxon>
        <taxon>Phascolomyces</taxon>
    </lineage>
</organism>
<proteinExistence type="inferred from homology"/>
<dbReference type="Gene3D" id="1.20.1440.170">
    <property type="entry name" value="Translation machinery-associated protein 16-like"/>
    <property type="match status" value="1"/>
</dbReference>
<dbReference type="GO" id="GO:0005634">
    <property type="term" value="C:nucleus"/>
    <property type="evidence" value="ECO:0007669"/>
    <property type="project" value="TreeGrafter"/>
</dbReference>
<dbReference type="Pfam" id="PF11176">
    <property type="entry name" value="Tma16"/>
    <property type="match status" value="1"/>
</dbReference>
<keyword evidence="4" id="KW-1185">Reference proteome</keyword>
<reference evidence="3" key="2">
    <citation type="submission" date="2023-02" db="EMBL/GenBank/DDBJ databases">
        <authorList>
            <consortium name="DOE Joint Genome Institute"/>
            <person name="Mondo S.J."/>
            <person name="Chang Y."/>
            <person name="Wang Y."/>
            <person name="Ahrendt S."/>
            <person name="Andreopoulos W."/>
            <person name="Barry K."/>
            <person name="Beard J."/>
            <person name="Benny G.L."/>
            <person name="Blankenship S."/>
            <person name="Bonito G."/>
            <person name="Cuomo C."/>
            <person name="Desiro A."/>
            <person name="Gervers K.A."/>
            <person name="Hundley H."/>
            <person name="Kuo A."/>
            <person name="LaButti K."/>
            <person name="Lang B.F."/>
            <person name="Lipzen A."/>
            <person name="O'Donnell K."/>
            <person name="Pangilinan J."/>
            <person name="Reynolds N."/>
            <person name="Sandor L."/>
            <person name="Smith M.W."/>
            <person name="Tsang A."/>
            <person name="Grigoriev I.V."/>
            <person name="Stajich J.E."/>
            <person name="Spatafora J.W."/>
        </authorList>
    </citation>
    <scope>NUCLEOTIDE SEQUENCE</scope>
    <source>
        <strain evidence="3">RSA 2281</strain>
    </source>
</reference>
<evidence type="ECO:0000256" key="1">
    <source>
        <dbReference type="ARBA" id="ARBA00034127"/>
    </source>
</evidence>
<dbReference type="PANTHER" id="PTHR13349:SF2">
    <property type="entry name" value="TRANSLATION MACHINERY-ASSOCIATED PROTEIN 16"/>
    <property type="match status" value="1"/>
</dbReference>
<name>A0AAD5PFM7_9FUNG</name>
<comment type="caution">
    <text evidence="3">The sequence shown here is derived from an EMBL/GenBank/DDBJ whole genome shotgun (WGS) entry which is preliminary data.</text>
</comment>
<protein>
    <recommendedName>
        <fullName evidence="5">Translation machinery-associated protein 16</fullName>
    </recommendedName>
</protein>